<dbReference type="Proteomes" id="UP001243212">
    <property type="component" value="Unassembled WGS sequence"/>
</dbReference>
<dbReference type="InterPro" id="IPR050712">
    <property type="entry name" value="NAD(P)H-dep_reductase"/>
</dbReference>
<dbReference type="EMBL" id="JAUSQX010000001">
    <property type="protein sequence ID" value="MDP9805685.1"/>
    <property type="molecule type" value="Genomic_DNA"/>
</dbReference>
<dbReference type="Gene3D" id="3.40.50.360">
    <property type="match status" value="1"/>
</dbReference>
<dbReference type="InterPro" id="IPR029039">
    <property type="entry name" value="Flavoprotein-like_sf"/>
</dbReference>
<feature type="domain" description="NADPH-dependent FMN reductase-like" evidence="1">
    <location>
        <begin position="12"/>
        <end position="155"/>
    </location>
</feature>
<reference evidence="2 3" key="1">
    <citation type="submission" date="2023-07" db="EMBL/GenBank/DDBJ databases">
        <title>Sequencing the genomes of 1000 actinobacteria strains.</title>
        <authorList>
            <person name="Klenk H.-P."/>
        </authorList>
    </citation>
    <scope>NUCLEOTIDE SEQUENCE [LARGE SCALE GENOMIC DNA]</scope>
    <source>
        <strain evidence="2 3">DSM 17163</strain>
    </source>
</reference>
<sequence length="192" mass="21065">MKKNQQPEGVEMKIAYVVGSLSKESINRALAEAIVELAPEGVEMVEGEIADLPLFNRDNEHDFPEAAREFKDLMYEADGVLFITPEHNRTFSAPIHNAIEWASRPFGEWPLAGKPVATAGQSPSGIGTSLAQAQLRQSLLFFGPKLMSQPEAYIDGTKTGVLEDGKITNEESRAVIKQFIEAFAQFVADNKA</sequence>
<keyword evidence="3" id="KW-1185">Reference proteome</keyword>
<dbReference type="SUPFAM" id="SSF52218">
    <property type="entry name" value="Flavoproteins"/>
    <property type="match status" value="1"/>
</dbReference>
<comment type="caution">
    <text evidence="2">The sequence shown here is derived from an EMBL/GenBank/DDBJ whole genome shotgun (WGS) entry which is preliminary data.</text>
</comment>
<evidence type="ECO:0000313" key="2">
    <source>
        <dbReference type="EMBL" id="MDP9805685.1"/>
    </source>
</evidence>
<evidence type="ECO:0000313" key="3">
    <source>
        <dbReference type="Proteomes" id="UP001243212"/>
    </source>
</evidence>
<dbReference type="Pfam" id="PF03358">
    <property type="entry name" value="FMN_red"/>
    <property type="match status" value="1"/>
</dbReference>
<gene>
    <name evidence="2" type="ORF">J2S70_000267</name>
</gene>
<dbReference type="InterPro" id="IPR005025">
    <property type="entry name" value="FMN_Rdtase-like_dom"/>
</dbReference>
<dbReference type="PANTHER" id="PTHR30543:SF21">
    <property type="entry name" value="NAD(P)H-DEPENDENT FMN REDUCTASE LOT6"/>
    <property type="match status" value="1"/>
</dbReference>
<name>A0ABT9NE69_9ACTO</name>
<proteinExistence type="predicted"/>
<protein>
    <submittedName>
        <fullName evidence="2">Chromate reductase</fullName>
    </submittedName>
</protein>
<dbReference type="RefSeq" id="WP_307681950.1">
    <property type="nucleotide sequence ID" value="NZ_JAUSQX010000001.1"/>
</dbReference>
<organism evidence="2 3">
    <name type="scientific">Trueperella bonasi</name>
    <dbReference type="NCBI Taxonomy" id="312286"/>
    <lineage>
        <taxon>Bacteria</taxon>
        <taxon>Bacillati</taxon>
        <taxon>Actinomycetota</taxon>
        <taxon>Actinomycetes</taxon>
        <taxon>Actinomycetales</taxon>
        <taxon>Actinomycetaceae</taxon>
        <taxon>Trueperella</taxon>
    </lineage>
</organism>
<evidence type="ECO:0000259" key="1">
    <source>
        <dbReference type="Pfam" id="PF03358"/>
    </source>
</evidence>
<accession>A0ABT9NE69</accession>
<dbReference type="PANTHER" id="PTHR30543">
    <property type="entry name" value="CHROMATE REDUCTASE"/>
    <property type="match status" value="1"/>
</dbReference>